<name>A0A8S5NFQ0_9CAUD</name>
<dbReference type="EMBL" id="BK015154">
    <property type="protein sequence ID" value="DAD93175.1"/>
    <property type="molecule type" value="Genomic_DNA"/>
</dbReference>
<organism evidence="1">
    <name type="scientific">Caudovirales sp. ctUJJ3</name>
    <dbReference type="NCBI Taxonomy" id="2826777"/>
    <lineage>
        <taxon>Viruses</taxon>
        <taxon>Duplodnaviria</taxon>
        <taxon>Heunggongvirae</taxon>
        <taxon>Uroviricota</taxon>
        <taxon>Caudoviricetes</taxon>
    </lineage>
</organism>
<sequence>MSGRPERPVFMWQGSQIQVLIFIMACRLGS</sequence>
<reference evidence="1" key="1">
    <citation type="journal article" date="2021" name="Proc. Natl. Acad. Sci. U.S.A.">
        <title>A Catalog of Tens of Thousands of Viruses from Human Metagenomes Reveals Hidden Associations with Chronic Diseases.</title>
        <authorList>
            <person name="Tisza M.J."/>
            <person name="Buck C.B."/>
        </authorList>
    </citation>
    <scope>NUCLEOTIDE SEQUENCE</scope>
    <source>
        <strain evidence="1">CtUJJ3</strain>
    </source>
</reference>
<accession>A0A8S5NFQ0</accession>
<dbReference type="PROSITE" id="PS51257">
    <property type="entry name" value="PROKAR_LIPOPROTEIN"/>
    <property type="match status" value="1"/>
</dbReference>
<evidence type="ECO:0000313" key="1">
    <source>
        <dbReference type="EMBL" id="DAD93175.1"/>
    </source>
</evidence>
<protein>
    <submittedName>
        <fullName evidence="1">Uncharacterized protein</fullName>
    </submittedName>
</protein>
<proteinExistence type="predicted"/>